<dbReference type="EMBL" id="DWXO01000094">
    <property type="protein sequence ID" value="HJB81299.1"/>
    <property type="molecule type" value="Genomic_DNA"/>
</dbReference>
<dbReference type="AlphaFoldDB" id="A0A9D2MPI1"/>
<dbReference type="SUPFAM" id="SSF46785">
    <property type="entry name" value="Winged helix' DNA-binding domain"/>
    <property type="match status" value="1"/>
</dbReference>
<feature type="region of interest" description="Disordered" evidence="1">
    <location>
        <begin position="121"/>
        <end position="160"/>
    </location>
</feature>
<evidence type="ECO:0000259" key="2">
    <source>
        <dbReference type="Pfam" id="PF06970"/>
    </source>
</evidence>
<organism evidence="3 4">
    <name type="scientific">Candidatus Flavonifractor intestinigallinarum</name>
    <dbReference type="NCBI Taxonomy" id="2838586"/>
    <lineage>
        <taxon>Bacteria</taxon>
        <taxon>Bacillati</taxon>
        <taxon>Bacillota</taxon>
        <taxon>Clostridia</taxon>
        <taxon>Eubacteriales</taxon>
        <taxon>Oscillospiraceae</taxon>
        <taxon>Flavonifractor</taxon>
    </lineage>
</organism>
<accession>A0A9D2MPI1</accession>
<dbReference type="Pfam" id="PF06970">
    <property type="entry name" value="RepA_N"/>
    <property type="match status" value="1"/>
</dbReference>
<protein>
    <submittedName>
        <fullName evidence="3">Replication initiator protein A</fullName>
    </submittedName>
</protein>
<dbReference type="InterPro" id="IPR010724">
    <property type="entry name" value="RepA_N"/>
</dbReference>
<evidence type="ECO:0000256" key="1">
    <source>
        <dbReference type="SAM" id="MobiDB-lite"/>
    </source>
</evidence>
<dbReference type="Proteomes" id="UP000823921">
    <property type="component" value="Unassembled WGS sequence"/>
</dbReference>
<sequence length="160" mass="17977">MKLVRYGREGALTNYLPLPRPLLELDLSGTALLLYALLLDRATLSRKNGWWSEEGWVYVRYPIKKLAATLGKSPSVIKRRLAELDRVGLIERIVPKRGEASQIFLSLPEDTFCAGGRVKNAPGHGAKLSPDRVQKGPSNNLREQQKYNNHSYQYGEGESL</sequence>
<reference evidence="3" key="2">
    <citation type="submission" date="2021-04" db="EMBL/GenBank/DDBJ databases">
        <authorList>
            <person name="Gilroy R."/>
        </authorList>
    </citation>
    <scope>NUCLEOTIDE SEQUENCE</scope>
    <source>
        <strain evidence="3">CHK192-8294</strain>
    </source>
</reference>
<reference evidence="3" key="1">
    <citation type="journal article" date="2021" name="PeerJ">
        <title>Extensive microbial diversity within the chicken gut microbiome revealed by metagenomics and culture.</title>
        <authorList>
            <person name="Gilroy R."/>
            <person name="Ravi A."/>
            <person name="Getino M."/>
            <person name="Pursley I."/>
            <person name="Horton D.L."/>
            <person name="Alikhan N.F."/>
            <person name="Baker D."/>
            <person name="Gharbi K."/>
            <person name="Hall N."/>
            <person name="Watson M."/>
            <person name="Adriaenssens E.M."/>
            <person name="Foster-Nyarko E."/>
            <person name="Jarju S."/>
            <person name="Secka A."/>
            <person name="Antonio M."/>
            <person name="Oren A."/>
            <person name="Chaudhuri R.R."/>
            <person name="La Ragione R."/>
            <person name="Hildebrand F."/>
            <person name="Pallen M.J."/>
        </authorList>
    </citation>
    <scope>NUCLEOTIDE SEQUENCE</scope>
    <source>
        <strain evidence="3">CHK192-8294</strain>
    </source>
</reference>
<comment type="caution">
    <text evidence="3">The sequence shown here is derived from an EMBL/GenBank/DDBJ whole genome shotgun (WGS) entry which is preliminary data.</text>
</comment>
<dbReference type="InterPro" id="IPR036390">
    <property type="entry name" value="WH_DNA-bd_sf"/>
</dbReference>
<gene>
    <name evidence="3" type="ORF">H9712_09945</name>
</gene>
<evidence type="ECO:0000313" key="3">
    <source>
        <dbReference type="EMBL" id="HJB81299.1"/>
    </source>
</evidence>
<proteinExistence type="predicted"/>
<feature type="domain" description="Replication initiator A N-terminal" evidence="2">
    <location>
        <begin position="26"/>
        <end position="77"/>
    </location>
</feature>
<name>A0A9D2MPI1_9FIRM</name>
<evidence type="ECO:0000313" key="4">
    <source>
        <dbReference type="Proteomes" id="UP000823921"/>
    </source>
</evidence>
<feature type="compositionally biased region" description="Polar residues" evidence="1">
    <location>
        <begin position="136"/>
        <end position="152"/>
    </location>
</feature>